<accession>A0A9P1CZG6</accession>
<comment type="caution">
    <text evidence="2">The sequence shown here is derived from an EMBL/GenBank/DDBJ whole genome shotgun (WGS) entry which is preliminary data.</text>
</comment>
<feature type="coiled-coil region" evidence="1">
    <location>
        <begin position="17"/>
        <end position="44"/>
    </location>
</feature>
<reference evidence="3" key="2">
    <citation type="submission" date="2024-04" db="EMBL/GenBank/DDBJ databases">
        <authorList>
            <person name="Chen Y."/>
            <person name="Shah S."/>
            <person name="Dougan E. K."/>
            <person name="Thang M."/>
            <person name="Chan C."/>
        </authorList>
    </citation>
    <scope>NUCLEOTIDE SEQUENCE [LARGE SCALE GENOMIC DNA]</scope>
</reference>
<reference evidence="2" key="1">
    <citation type="submission" date="2022-10" db="EMBL/GenBank/DDBJ databases">
        <authorList>
            <person name="Chen Y."/>
            <person name="Dougan E. K."/>
            <person name="Chan C."/>
            <person name="Rhodes N."/>
            <person name="Thang M."/>
        </authorList>
    </citation>
    <scope>NUCLEOTIDE SEQUENCE</scope>
</reference>
<evidence type="ECO:0000313" key="4">
    <source>
        <dbReference type="Proteomes" id="UP001152797"/>
    </source>
</evidence>
<dbReference type="AlphaFoldDB" id="A0A9P1CZG6"/>
<evidence type="ECO:0000256" key="1">
    <source>
        <dbReference type="SAM" id="Coils"/>
    </source>
</evidence>
<keyword evidence="4" id="KW-1185">Reference proteome</keyword>
<gene>
    <name evidence="2" type="ORF">C1SCF055_LOCUS26613</name>
</gene>
<protein>
    <submittedName>
        <fullName evidence="2">Uncharacterized protein</fullName>
    </submittedName>
</protein>
<dbReference type="Proteomes" id="UP001152797">
    <property type="component" value="Unassembled WGS sequence"/>
</dbReference>
<organism evidence="2">
    <name type="scientific">Cladocopium goreaui</name>
    <dbReference type="NCBI Taxonomy" id="2562237"/>
    <lineage>
        <taxon>Eukaryota</taxon>
        <taxon>Sar</taxon>
        <taxon>Alveolata</taxon>
        <taxon>Dinophyceae</taxon>
        <taxon>Suessiales</taxon>
        <taxon>Symbiodiniaceae</taxon>
        <taxon>Cladocopium</taxon>
    </lineage>
</organism>
<evidence type="ECO:0000313" key="2">
    <source>
        <dbReference type="EMBL" id="CAI4000500.1"/>
    </source>
</evidence>
<proteinExistence type="predicted"/>
<dbReference type="EMBL" id="CAMXCT030002789">
    <property type="protein sequence ID" value="CAL4787812.1"/>
    <property type="molecule type" value="Genomic_DNA"/>
</dbReference>
<keyword evidence="1" id="KW-0175">Coiled coil</keyword>
<dbReference type="EMBL" id="CAMXCT010002789">
    <property type="protein sequence ID" value="CAI4000500.1"/>
    <property type="molecule type" value="Genomic_DNA"/>
</dbReference>
<sequence>MDWFEGYFMGKNTMVLKSQEDTENAALEQRLEAIEALLGVLKSAQPKDVKEAADAAANKAVATVANKTKIKAAKRSKVGAVGGPLAGGSEVWAHGRAAQRWTCTAAALLDGTDANM</sequence>
<evidence type="ECO:0000313" key="3">
    <source>
        <dbReference type="EMBL" id="CAL1153875.1"/>
    </source>
</evidence>
<name>A0A9P1CZG6_9DINO</name>
<dbReference type="EMBL" id="CAMXCT020002789">
    <property type="protein sequence ID" value="CAL1153875.1"/>
    <property type="molecule type" value="Genomic_DNA"/>
</dbReference>